<evidence type="ECO:0000313" key="2">
    <source>
        <dbReference type="EMBL" id="KAH7075016.1"/>
    </source>
</evidence>
<sequence>MRQLSLVLVRLVRPATVVHASAAQTTSPPFLPNTQPHHIRLTVVGNQQWTISPTYSTAYRTTPLLDHLERQRLRKALQPLPKLISLRHEALFCSTVLNNPEHSLSISTNEFSLSYASRRLFPDNWSELPSANLDIFRHLLRESH</sequence>
<dbReference type="EMBL" id="JAGMVJ010000020">
    <property type="protein sequence ID" value="KAH7075016.1"/>
    <property type="molecule type" value="Genomic_DNA"/>
</dbReference>
<accession>A0A8K0QX23</accession>
<keyword evidence="3" id="KW-1185">Reference proteome</keyword>
<evidence type="ECO:0000313" key="3">
    <source>
        <dbReference type="Proteomes" id="UP000813461"/>
    </source>
</evidence>
<proteinExistence type="predicted"/>
<dbReference type="AlphaFoldDB" id="A0A8K0QX23"/>
<evidence type="ECO:0000256" key="1">
    <source>
        <dbReference type="SAM" id="SignalP"/>
    </source>
</evidence>
<organism evidence="2 3">
    <name type="scientific">Paraphoma chrysanthemicola</name>
    <dbReference type="NCBI Taxonomy" id="798071"/>
    <lineage>
        <taxon>Eukaryota</taxon>
        <taxon>Fungi</taxon>
        <taxon>Dikarya</taxon>
        <taxon>Ascomycota</taxon>
        <taxon>Pezizomycotina</taxon>
        <taxon>Dothideomycetes</taxon>
        <taxon>Pleosporomycetidae</taxon>
        <taxon>Pleosporales</taxon>
        <taxon>Pleosporineae</taxon>
        <taxon>Phaeosphaeriaceae</taxon>
        <taxon>Paraphoma</taxon>
    </lineage>
</organism>
<dbReference type="Proteomes" id="UP000813461">
    <property type="component" value="Unassembled WGS sequence"/>
</dbReference>
<keyword evidence="1" id="KW-0732">Signal</keyword>
<comment type="caution">
    <text evidence="2">The sequence shown here is derived from an EMBL/GenBank/DDBJ whole genome shotgun (WGS) entry which is preliminary data.</text>
</comment>
<evidence type="ECO:0008006" key="4">
    <source>
        <dbReference type="Google" id="ProtNLM"/>
    </source>
</evidence>
<feature type="signal peptide" evidence="1">
    <location>
        <begin position="1"/>
        <end position="20"/>
    </location>
</feature>
<gene>
    <name evidence="2" type="ORF">FB567DRAFT_182393</name>
</gene>
<reference evidence="2" key="1">
    <citation type="journal article" date="2021" name="Nat. Commun.">
        <title>Genetic determinants of endophytism in the Arabidopsis root mycobiome.</title>
        <authorList>
            <person name="Mesny F."/>
            <person name="Miyauchi S."/>
            <person name="Thiergart T."/>
            <person name="Pickel B."/>
            <person name="Atanasova L."/>
            <person name="Karlsson M."/>
            <person name="Huettel B."/>
            <person name="Barry K.W."/>
            <person name="Haridas S."/>
            <person name="Chen C."/>
            <person name="Bauer D."/>
            <person name="Andreopoulos W."/>
            <person name="Pangilinan J."/>
            <person name="LaButti K."/>
            <person name="Riley R."/>
            <person name="Lipzen A."/>
            <person name="Clum A."/>
            <person name="Drula E."/>
            <person name="Henrissat B."/>
            <person name="Kohler A."/>
            <person name="Grigoriev I.V."/>
            <person name="Martin F.M."/>
            <person name="Hacquard S."/>
        </authorList>
    </citation>
    <scope>NUCLEOTIDE SEQUENCE</scope>
    <source>
        <strain evidence="2">MPI-SDFR-AT-0120</strain>
    </source>
</reference>
<protein>
    <recommendedName>
        <fullName evidence="4">Ribosomal protein S10</fullName>
    </recommendedName>
</protein>
<name>A0A8K0QX23_9PLEO</name>
<feature type="chain" id="PRO_5035463368" description="Ribosomal protein S10" evidence="1">
    <location>
        <begin position="21"/>
        <end position="144"/>
    </location>
</feature>